<keyword evidence="2" id="KW-1185">Reference proteome</keyword>
<gene>
    <name evidence="1" type="ORF">SEMRO_3422_G347810.1</name>
</gene>
<dbReference type="OrthoDB" id="2133769at2759"/>
<dbReference type="EMBL" id="CAICTM010003420">
    <property type="protein sequence ID" value="CAB9531314.1"/>
    <property type="molecule type" value="Genomic_DNA"/>
</dbReference>
<accession>A0A9N8F5H8</accession>
<sequence length="187" mass="21426">MTLQQRTSFPSCSIFPVSPVSPRSSRNYEICGKADKRHVHLRIVADHQYLELCGVRALLVYLYLIGWKGGSIFPKEKELHKPPRDGIYTTTIDYEKFNKDLQKLCKKVLIARDDLKIGCQTFQKTGYAMAIFGNANREDLTMSARHSQKSKDAPTYSKVREAFESTKSPQQCKRLVQQLALQKLELI</sequence>
<evidence type="ECO:0000313" key="2">
    <source>
        <dbReference type="Proteomes" id="UP001153069"/>
    </source>
</evidence>
<comment type="caution">
    <text evidence="1">The sequence shown here is derived from an EMBL/GenBank/DDBJ whole genome shotgun (WGS) entry which is preliminary data.</text>
</comment>
<evidence type="ECO:0000313" key="1">
    <source>
        <dbReference type="EMBL" id="CAB9531314.1"/>
    </source>
</evidence>
<organism evidence="1 2">
    <name type="scientific">Seminavis robusta</name>
    <dbReference type="NCBI Taxonomy" id="568900"/>
    <lineage>
        <taxon>Eukaryota</taxon>
        <taxon>Sar</taxon>
        <taxon>Stramenopiles</taxon>
        <taxon>Ochrophyta</taxon>
        <taxon>Bacillariophyta</taxon>
        <taxon>Bacillariophyceae</taxon>
        <taxon>Bacillariophycidae</taxon>
        <taxon>Naviculales</taxon>
        <taxon>Naviculaceae</taxon>
        <taxon>Seminavis</taxon>
    </lineage>
</organism>
<dbReference type="Proteomes" id="UP001153069">
    <property type="component" value="Unassembled WGS sequence"/>
</dbReference>
<dbReference type="AlphaFoldDB" id="A0A9N8F5H8"/>
<protein>
    <submittedName>
        <fullName evidence="1">Uncharacterized protein</fullName>
    </submittedName>
</protein>
<proteinExistence type="predicted"/>
<name>A0A9N8F5H8_9STRA</name>
<reference evidence="1" key="1">
    <citation type="submission" date="2020-06" db="EMBL/GenBank/DDBJ databases">
        <authorList>
            <consortium name="Plant Systems Biology data submission"/>
        </authorList>
    </citation>
    <scope>NUCLEOTIDE SEQUENCE</scope>
    <source>
        <strain evidence="1">D6</strain>
    </source>
</reference>